<protein>
    <submittedName>
        <fullName evidence="1">Uncharacterized protein</fullName>
    </submittedName>
</protein>
<reference evidence="1" key="1">
    <citation type="submission" date="2019-08" db="EMBL/GenBank/DDBJ databases">
        <authorList>
            <person name="Kucharzyk K."/>
            <person name="Murdoch R.W."/>
            <person name="Higgins S."/>
            <person name="Loffler F."/>
        </authorList>
    </citation>
    <scope>NUCLEOTIDE SEQUENCE</scope>
</reference>
<sequence length="191" mass="22152">MWLQLYSIVHDTIGKMYNENKDVRAKSRTVEDIKSPATQIVNAVEDSSDTEGETDRIKKHVPEEELVEKNKESLKEQGVENITEEEVKAYMKNKVNIIHKDLKRGPFFDYEFSLGSCRIEINTSHIFYQRFLTSIESNPDMKTAFELFIAAFVKTVDELVGDEQRAISDVIVQDWNTKLTKYINEQYGFGK</sequence>
<dbReference type="AlphaFoldDB" id="A0A645GA31"/>
<dbReference type="EMBL" id="VSSQ01072358">
    <property type="protein sequence ID" value="MPN23761.1"/>
    <property type="molecule type" value="Genomic_DNA"/>
</dbReference>
<name>A0A645GA31_9ZZZZ</name>
<evidence type="ECO:0000313" key="1">
    <source>
        <dbReference type="EMBL" id="MPN23761.1"/>
    </source>
</evidence>
<gene>
    <name evidence="1" type="ORF">SDC9_171154</name>
</gene>
<organism evidence="1">
    <name type="scientific">bioreactor metagenome</name>
    <dbReference type="NCBI Taxonomy" id="1076179"/>
    <lineage>
        <taxon>unclassified sequences</taxon>
        <taxon>metagenomes</taxon>
        <taxon>ecological metagenomes</taxon>
    </lineage>
</organism>
<accession>A0A645GA31</accession>
<proteinExistence type="predicted"/>
<comment type="caution">
    <text evidence="1">The sequence shown here is derived from an EMBL/GenBank/DDBJ whole genome shotgun (WGS) entry which is preliminary data.</text>
</comment>